<protein>
    <recommendedName>
        <fullName evidence="3">Glycosyl transferase family 1 domain-containing protein</fullName>
    </recommendedName>
</protein>
<proteinExistence type="predicted"/>
<evidence type="ECO:0008006" key="3">
    <source>
        <dbReference type="Google" id="ProtNLM"/>
    </source>
</evidence>
<name>A0A1Z4KRH2_ANAVA</name>
<dbReference type="Proteomes" id="UP000217507">
    <property type="component" value="Chromosome"/>
</dbReference>
<gene>
    <name evidence="1" type="ORF">NIES23_43840</name>
</gene>
<dbReference type="EMBL" id="AP018216">
    <property type="protein sequence ID" value="BAY71564.1"/>
    <property type="molecule type" value="Genomic_DNA"/>
</dbReference>
<reference evidence="1 2" key="1">
    <citation type="submission" date="2017-06" db="EMBL/GenBank/DDBJ databases">
        <title>Genome sequencing of cyanobaciteial culture collection at National Institute for Environmental Studies (NIES).</title>
        <authorList>
            <person name="Hirose Y."/>
            <person name="Shimura Y."/>
            <person name="Fujisawa T."/>
            <person name="Nakamura Y."/>
            <person name="Kawachi M."/>
        </authorList>
    </citation>
    <scope>NUCLEOTIDE SEQUENCE [LARGE SCALE GENOMIC DNA]</scope>
    <source>
        <strain evidence="1 2">NIES-23</strain>
    </source>
</reference>
<accession>A0A1Z4KRH2</accession>
<dbReference type="AlphaFoldDB" id="A0A1Z4KRH2"/>
<evidence type="ECO:0000313" key="1">
    <source>
        <dbReference type="EMBL" id="BAY71564.1"/>
    </source>
</evidence>
<organism evidence="1 2">
    <name type="scientific">Trichormus variabilis NIES-23</name>
    <dbReference type="NCBI Taxonomy" id="1973479"/>
    <lineage>
        <taxon>Bacteria</taxon>
        <taxon>Bacillati</taxon>
        <taxon>Cyanobacteriota</taxon>
        <taxon>Cyanophyceae</taxon>
        <taxon>Nostocales</taxon>
        <taxon>Nostocaceae</taxon>
        <taxon>Trichormus</taxon>
    </lineage>
</organism>
<evidence type="ECO:0000313" key="2">
    <source>
        <dbReference type="Proteomes" id="UP000217507"/>
    </source>
</evidence>
<sequence length="335" mass="38981">MKTIYFYAPKGSLKQLKLQNDLCWDQISVARKLLSGNFTSWILTTYLQLKRSGFSCELIDYVPEGGILIADRDTLSNKYPYLGKTMLICAQGDREFHPSAYLHIVHNPVRFQDQQNKLWNPYYIPHWPQIGLIPRSKERGSTVKNIAFMGSRSNLAHEFNSDQWIKVIEELDCQWYPIFDQSKWNDYSSIDIIIAVRSFDKQTHTHKPASKLVNCWNAGVVGILAPESAFVAIKKSELDFLSVNSLSEIIEAVKQLKSNSEIYLSMVQNGKERGQEFSEAKVTQHWINFFNNYVFPEYENWLGMTEIQKTALFIRRYIRLKSQRMFKIINSILPK</sequence>